<dbReference type="CDD" id="cd00051">
    <property type="entry name" value="EFh"/>
    <property type="match status" value="2"/>
</dbReference>
<dbReference type="Gene3D" id="1.10.238.10">
    <property type="entry name" value="EF-hand"/>
    <property type="match status" value="2"/>
</dbReference>
<name>A0A818Q718_9BILA</name>
<reference evidence="4" key="1">
    <citation type="submission" date="2021-02" db="EMBL/GenBank/DDBJ databases">
        <authorList>
            <person name="Nowell W R."/>
        </authorList>
    </citation>
    <scope>NUCLEOTIDE SEQUENCE</scope>
</reference>
<dbReference type="Proteomes" id="UP000663869">
    <property type="component" value="Unassembled WGS sequence"/>
</dbReference>
<evidence type="ECO:0000313" key="5">
    <source>
        <dbReference type="Proteomes" id="UP000663869"/>
    </source>
</evidence>
<dbReference type="PROSITE" id="PS50222">
    <property type="entry name" value="EF_HAND_2"/>
    <property type="match status" value="4"/>
</dbReference>
<feature type="domain" description="EF-hand" evidence="3">
    <location>
        <begin position="47"/>
        <end position="82"/>
    </location>
</feature>
<sequence>MTMRANSISIEQENKLKDAFALFDRIGGGAIRTKDLAYVIHSIGYQTTSAELEKMIREADQDGNGLIDFDEFKSMMNRKGDSKLEIFNDELVNEAFRIFDKDGNGFITEMELRSVMSNLGEKLTDDELNDMIREADLDGNRQVDYAEFSALVRRLLQIQNLSTNLNLVDNSGAYEGRGIIPYIDDDDLDEDYNDQIDYNDRR</sequence>
<accession>A0A818Q718</accession>
<dbReference type="Pfam" id="PF13499">
    <property type="entry name" value="EF-hand_7"/>
    <property type="match status" value="2"/>
</dbReference>
<dbReference type="AlphaFoldDB" id="A0A818Q718"/>
<dbReference type="GO" id="GO:0005509">
    <property type="term" value="F:calcium ion binding"/>
    <property type="evidence" value="ECO:0007669"/>
    <property type="project" value="InterPro"/>
</dbReference>
<evidence type="ECO:0000313" key="4">
    <source>
        <dbReference type="EMBL" id="CAF3630226.1"/>
    </source>
</evidence>
<proteinExistence type="predicted"/>
<gene>
    <name evidence="4" type="ORF">FME351_LOCUS23403</name>
</gene>
<dbReference type="InterPro" id="IPR011992">
    <property type="entry name" value="EF-hand-dom_pair"/>
</dbReference>
<dbReference type="PANTHER" id="PTHR23048:SF0">
    <property type="entry name" value="CALMODULIN LIKE 3"/>
    <property type="match status" value="1"/>
</dbReference>
<feature type="domain" description="EF-hand" evidence="3">
    <location>
        <begin position="123"/>
        <end position="158"/>
    </location>
</feature>
<evidence type="ECO:0000256" key="1">
    <source>
        <dbReference type="ARBA" id="ARBA00022737"/>
    </source>
</evidence>
<dbReference type="EMBL" id="CAJNYU010003048">
    <property type="protein sequence ID" value="CAF3630226.1"/>
    <property type="molecule type" value="Genomic_DNA"/>
</dbReference>
<feature type="domain" description="EF-hand" evidence="3">
    <location>
        <begin position="87"/>
        <end position="122"/>
    </location>
</feature>
<dbReference type="InterPro" id="IPR050230">
    <property type="entry name" value="CALM/Myosin/TropC-like"/>
</dbReference>
<dbReference type="GO" id="GO:0016460">
    <property type="term" value="C:myosin II complex"/>
    <property type="evidence" value="ECO:0007669"/>
    <property type="project" value="TreeGrafter"/>
</dbReference>
<protein>
    <recommendedName>
        <fullName evidence="3">EF-hand domain-containing protein</fullName>
    </recommendedName>
</protein>
<dbReference type="PANTHER" id="PTHR23048">
    <property type="entry name" value="MYOSIN LIGHT CHAIN 1, 3"/>
    <property type="match status" value="1"/>
</dbReference>
<comment type="caution">
    <text evidence="4">The sequence shown here is derived from an EMBL/GenBank/DDBJ whole genome shotgun (WGS) entry which is preliminary data.</text>
</comment>
<dbReference type="SUPFAM" id="SSF47473">
    <property type="entry name" value="EF-hand"/>
    <property type="match status" value="1"/>
</dbReference>
<keyword evidence="2" id="KW-0106">Calcium</keyword>
<feature type="domain" description="EF-hand" evidence="3">
    <location>
        <begin position="11"/>
        <end position="46"/>
    </location>
</feature>
<keyword evidence="1" id="KW-0677">Repeat</keyword>
<dbReference type="FunFam" id="1.10.238.10:FF:000001">
    <property type="entry name" value="Calmodulin 1"/>
    <property type="match status" value="1"/>
</dbReference>
<dbReference type="PROSITE" id="PS00018">
    <property type="entry name" value="EF_HAND_1"/>
    <property type="match status" value="3"/>
</dbReference>
<dbReference type="InterPro" id="IPR018247">
    <property type="entry name" value="EF_Hand_1_Ca_BS"/>
</dbReference>
<dbReference type="SMART" id="SM00054">
    <property type="entry name" value="EFh"/>
    <property type="match status" value="4"/>
</dbReference>
<evidence type="ECO:0000259" key="3">
    <source>
        <dbReference type="PROSITE" id="PS50222"/>
    </source>
</evidence>
<organism evidence="4 5">
    <name type="scientific">Rotaria socialis</name>
    <dbReference type="NCBI Taxonomy" id="392032"/>
    <lineage>
        <taxon>Eukaryota</taxon>
        <taxon>Metazoa</taxon>
        <taxon>Spiralia</taxon>
        <taxon>Gnathifera</taxon>
        <taxon>Rotifera</taxon>
        <taxon>Eurotatoria</taxon>
        <taxon>Bdelloidea</taxon>
        <taxon>Philodinida</taxon>
        <taxon>Philodinidae</taxon>
        <taxon>Rotaria</taxon>
    </lineage>
</organism>
<evidence type="ECO:0000256" key="2">
    <source>
        <dbReference type="ARBA" id="ARBA00022837"/>
    </source>
</evidence>
<dbReference type="InterPro" id="IPR002048">
    <property type="entry name" value="EF_hand_dom"/>
</dbReference>